<evidence type="ECO:0000313" key="4">
    <source>
        <dbReference type="WBParaSite" id="HPBE_0001411301-mRNA-1"/>
    </source>
</evidence>
<organism evidence="3 4">
    <name type="scientific">Heligmosomoides polygyrus</name>
    <name type="common">Parasitic roundworm</name>
    <dbReference type="NCBI Taxonomy" id="6339"/>
    <lineage>
        <taxon>Eukaryota</taxon>
        <taxon>Metazoa</taxon>
        <taxon>Ecdysozoa</taxon>
        <taxon>Nematoda</taxon>
        <taxon>Chromadorea</taxon>
        <taxon>Rhabditida</taxon>
        <taxon>Rhabditina</taxon>
        <taxon>Rhabditomorpha</taxon>
        <taxon>Strongyloidea</taxon>
        <taxon>Heligmosomidae</taxon>
        <taxon>Heligmosomoides</taxon>
    </lineage>
</organism>
<evidence type="ECO:0000313" key="2">
    <source>
        <dbReference type="EMBL" id="VDO98524.1"/>
    </source>
</evidence>
<name>A0A183FZE6_HELPZ</name>
<keyword evidence="3" id="KW-1185">Reference proteome</keyword>
<reference evidence="4" key="2">
    <citation type="submission" date="2019-09" db="UniProtKB">
        <authorList>
            <consortium name="WormBaseParasite"/>
        </authorList>
    </citation>
    <scope>IDENTIFICATION</scope>
</reference>
<feature type="compositionally biased region" description="Polar residues" evidence="1">
    <location>
        <begin position="235"/>
        <end position="245"/>
    </location>
</feature>
<accession>A0A183FZE6</accession>
<accession>A0A3P8ASD3</accession>
<dbReference type="Proteomes" id="UP000050761">
    <property type="component" value="Unassembled WGS sequence"/>
</dbReference>
<dbReference type="WBParaSite" id="HPBE_0001411301-mRNA-1">
    <property type="protein sequence ID" value="HPBE_0001411301-mRNA-1"/>
    <property type="gene ID" value="HPBE_0001411301"/>
</dbReference>
<dbReference type="AlphaFoldDB" id="A0A183FZE6"/>
<protein>
    <submittedName>
        <fullName evidence="2 4">Uncharacterized protein</fullName>
    </submittedName>
</protein>
<feature type="region of interest" description="Disordered" evidence="1">
    <location>
        <begin position="227"/>
        <end position="269"/>
    </location>
</feature>
<feature type="compositionally biased region" description="Polar residues" evidence="1">
    <location>
        <begin position="1"/>
        <end position="13"/>
    </location>
</feature>
<proteinExistence type="predicted"/>
<sequence length="269" mass="29963">MSTPLRSVSIQGTKRSRTAGVPLSANTIGDHDLAEAAELVNSDASIPLHLKALLGHLLDSMLKKDEELETLRRRDGELMAENARLKEEIASLKASLASNPCRSTQFNSSSQSSSPLQVDVSDALDEYYRVRSVVISGVCECSHPSPMVRVSFDLDCCKKLFHFLGIECMPLTCYRMGRPRRDVPRLLKIVLPTRFFQQLILRRAPRLRHFPVKGVFIRPSLTKQEREERAARNLRTLSRNTSSVEMPSPSALHAETLLSQDPAVADSGN</sequence>
<evidence type="ECO:0000313" key="3">
    <source>
        <dbReference type="Proteomes" id="UP000050761"/>
    </source>
</evidence>
<gene>
    <name evidence="2" type="ORF">HPBE_LOCUS14111</name>
</gene>
<dbReference type="OrthoDB" id="5872551at2759"/>
<feature type="region of interest" description="Disordered" evidence="1">
    <location>
        <begin position="1"/>
        <end position="23"/>
    </location>
</feature>
<dbReference type="EMBL" id="UZAH01028212">
    <property type="protein sequence ID" value="VDO98524.1"/>
    <property type="molecule type" value="Genomic_DNA"/>
</dbReference>
<evidence type="ECO:0000256" key="1">
    <source>
        <dbReference type="SAM" id="MobiDB-lite"/>
    </source>
</evidence>
<reference evidence="2 3" key="1">
    <citation type="submission" date="2018-11" db="EMBL/GenBank/DDBJ databases">
        <authorList>
            <consortium name="Pathogen Informatics"/>
        </authorList>
    </citation>
    <scope>NUCLEOTIDE SEQUENCE [LARGE SCALE GENOMIC DNA]</scope>
</reference>